<reference evidence="1" key="1">
    <citation type="submission" date="2014-11" db="EMBL/GenBank/DDBJ databases">
        <authorList>
            <person name="Amaro Gonzalez C."/>
        </authorList>
    </citation>
    <scope>NUCLEOTIDE SEQUENCE</scope>
</reference>
<proteinExistence type="predicted"/>
<protein>
    <submittedName>
        <fullName evidence="1">Uncharacterized protein</fullName>
    </submittedName>
</protein>
<evidence type="ECO:0000313" key="1">
    <source>
        <dbReference type="EMBL" id="JAH47899.1"/>
    </source>
</evidence>
<sequence length="40" mass="4655">MQISLMLTNVKEPICCGQQCHSVQFILNVRYMHPPPLKKK</sequence>
<organism evidence="1">
    <name type="scientific">Anguilla anguilla</name>
    <name type="common">European freshwater eel</name>
    <name type="synonym">Muraena anguilla</name>
    <dbReference type="NCBI Taxonomy" id="7936"/>
    <lineage>
        <taxon>Eukaryota</taxon>
        <taxon>Metazoa</taxon>
        <taxon>Chordata</taxon>
        <taxon>Craniata</taxon>
        <taxon>Vertebrata</taxon>
        <taxon>Euteleostomi</taxon>
        <taxon>Actinopterygii</taxon>
        <taxon>Neopterygii</taxon>
        <taxon>Teleostei</taxon>
        <taxon>Anguilliformes</taxon>
        <taxon>Anguillidae</taxon>
        <taxon>Anguilla</taxon>
    </lineage>
</organism>
<reference evidence="1" key="2">
    <citation type="journal article" date="2015" name="Fish Shellfish Immunol.">
        <title>Early steps in the European eel (Anguilla anguilla)-Vibrio vulnificus interaction in the gills: Role of the RtxA13 toxin.</title>
        <authorList>
            <person name="Callol A."/>
            <person name="Pajuelo D."/>
            <person name="Ebbesson L."/>
            <person name="Teles M."/>
            <person name="MacKenzie S."/>
            <person name="Amaro C."/>
        </authorList>
    </citation>
    <scope>NUCLEOTIDE SEQUENCE</scope>
</reference>
<dbReference type="EMBL" id="GBXM01060678">
    <property type="protein sequence ID" value="JAH47899.1"/>
    <property type="molecule type" value="Transcribed_RNA"/>
</dbReference>
<accession>A0A0E9T2T9</accession>
<name>A0A0E9T2T9_ANGAN</name>
<dbReference type="AlphaFoldDB" id="A0A0E9T2T9"/>